<comment type="caution">
    <text evidence="1">The sequence shown here is derived from an EMBL/GenBank/DDBJ whole genome shotgun (WGS) entry which is preliminary data.</text>
</comment>
<organism evidence="1 2">
    <name type="scientific">Rhizoctonia solani</name>
    <dbReference type="NCBI Taxonomy" id="456999"/>
    <lineage>
        <taxon>Eukaryota</taxon>
        <taxon>Fungi</taxon>
        <taxon>Dikarya</taxon>
        <taxon>Basidiomycota</taxon>
        <taxon>Agaricomycotina</taxon>
        <taxon>Agaricomycetes</taxon>
        <taxon>Cantharellales</taxon>
        <taxon>Ceratobasidiaceae</taxon>
        <taxon>Rhizoctonia</taxon>
    </lineage>
</organism>
<dbReference type="EMBL" id="CAJMWT010000916">
    <property type="protein sequence ID" value="CAE6363282.1"/>
    <property type="molecule type" value="Genomic_DNA"/>
</dbReference>
<dbReference type="PANTHER" id="PTHR28013">
    <property type="entry name" value="PROTEIN DCV1-RELATED"/>
    <property type="match status" value="1"/>
</dbReference>
<dbReference type="GO" id="GO:0035838">
    <property type="term" value="C:growing cell tip"/>
    <property type="evidence" value="ECO:0007669"/>
    <property type="project" value="TreeGrafter"/>
</dbReference>
<dbReference type="GO" id="GO:0032153">
    <property type="term" value="C:cell division site"/>
    <property type="evidence" value="ECO:0007669"/>
    <property type="project" value="TreeGrafter"/>
</dbReference>
<reference evidence="1" key="1">
    <citation type="submission" date="2021-01" db="EMBL/GenBank/DDBJ databases">
        <authorList>
            <person name="Kaushik A."/>
        </authorList>
    </citation>
    <scope>NUCLEOTIDE SEQUENCE</scope>
    <source>
        <strain evidence="1">AG2-2IIIB</strain>
    </source>
</reference>
<evidence type="ECO:0000313" key="1">
    <source>
        <dbReference type="EMBL" id="CAE6363282.1"/>
    </source>
</evidence>
<dbReference type="Proteomes" id="UP000663843">
    <property type="component" value="Unassembled WGS sequence"/>
</dbReference>
<evidence type="ECO:0000313" key="2">
    <source>
        <dbReference type="Proteomes" id="UP000663843"/>
    </source>
</evidence>
<protein>
    <submittedName>
        <fullName evidence="1">Uncharacterized protein</fullName>
    </submittedName>
</protein>
<dbReference type="GO" id="GO:0005886">
    <property type="term" value="C:plasma membrane"/>
    <property type="evidence" value="ECO:0007669"/>
    <property type="project" value="TreeGrafter"/>
</dbReference>
<dbReference type="AlphaFoldDB" id="A0A8H2WBY0"/>
<name>A0A8H2WBY0_9AGAM</name>
<dbReference type="PANTHER" id="PTHR28013:SF3">
    <property type="entry name" value="PROTEIN DCV1-RELATED"/>
    <property type="match status" value="1"/>
</dbReference>
<gene>
    <name evidence="1" type="ORF">RDB_LOCUS13782</name>
</gene>
<dbReference type="InterPro" id="IPR051380">
    <property type="entry name" value="pH-response_reg_palI/RIM9"/>
</dbReference>
<sequence>MGLGSIVPCLIFLGFFLLLLASLSTPIIKTISLLSIKGGKFWATLIGPIISGDVEFGVWGYCVSKANALFLGFNVWETKHCTRIGLGYDIDNRLLDFVGARYKASTVANAKVEISSGNVPWMMCGATIVLWAATIGAHYDTSFSVEAKKGPSQPQKK</sequence>
<proteinExistence type="predicted"/>
<accession>A0A8H2WBY0</accession>